<comment type="caution">
    <text evidence="2">The sequence shown here is derived from an EMBL/GenBank/DDBJ whole genome shotgun (WGS) entry which is preliminary data.</text>
</comment>
<dbReference type="Proteomes" id="UP000325243">
    <property type="component" value="Unassembled WGS sequence"/>
</dbReference>
<evidence type="ECO:0000259" key="1">
    <source>
        <dbReference type="Pfam" id="PF16976"/>
    </source>
</evidence>
<keyword evidence="3" id="KW-1185">Reference proteome</keyword>
<accession>A0A5S4V229</accession>
<dbReference type="Pfam" id="PF16976">
    <property type="entry name" value="RcpC"/>
    <property type="match status" value="1"/>
</dbReference>
<feature type="domain" description="Flp pilus assembly protein RcpC/CpaB" evidence="1">
    <location>
        <begin position="116"/>
        <end position="220"/>
    </location>
</feature>
<gene>
    <name evidence="2" type="ORF">FYC51_05725</name>
</gene>
<name>A0A5S4V229_9MICO</name>
<dbReference type="EMBL" id="VSSB01000001">
    <property type="protein sequence ID" value="TYL53194.1"/>
    <property type="molecule type" value="Genomic_DNA"/>
</dbReference>
<dbReference type="RefSeq" id="WP_148732664.1">
    <property type="nucleotide sequence ID" value="NZ_VSSB01000001.1"/>
</dbReference>
<dbReference type="AlphaFoldDB" id="A0A5S4V229"/>
<evidence type="ECO:0000313" key="2">
    <source>
        <dbReference type="EMBL" id="TYL53194.1"/>
    </source>
</evidence>
<proteinExistence type="predicted"/>
<protein>
    <submittedName>
        <fullName evidence="2">Flp pilus assembly protein CpaB</fullName>
    </submittedName>
</protein>
<organism evidence="2 3">
    <name type="scientific">Agromyces mariniharenae</name>
    <dbReference type="NCBI Taxonomy" id="2604423"/>
    <lineage>
        <taxon>Bacteria</taxon>
        <taxon>Bacillati</taxon>
        <taxon>Actinomycetota</taxon>
        <taxon>Actinomycetes</taxon>
        <taxon>Micrococcales</taxon>
        <taxon>Microbacteriaceae</taxon>
        <taxon>Agromyces</taxon>
    </lineage>
</organism>
<sequence length="240" mass="25006">MKTRIIGAIVALILAAVGAFVLVTYVRGADARAADGAELVEAYIVDETIPEGTPGESVKDFLRVDEIPKRNLAGENVTDLEELAGLVADADLLPGEQLLATRFIDPATLAARGDVQVPAGMQLVSFTLPVERVVGGAVRAGDQVGMVATLERVAGEGAQSQFAFHDVLVTKVQGLAVTEEGEPAEQAAGNSLMLTIALSTHDVERWVWAVDGGASIWLTLENDATDNGGSSPADEGNLFG</sequence>
<dbReference type="InterPro" id="IPR031571">
    <property type="entry name" value="RcpC_dom"/>
</dbReference>
<reference evidence="2 3" key="1">
    <citation type="submission" date="2019-08" db="EMBL/GenBank/DDBJ databases">
        <authorList>
            <person name="Hu J."/>
        </authorList>
    </citation>
    <scope>NUCLEOTIDE SEQUENCE [LARGE SCALE GENOMIC DNA]</scope>
    <source>
        <strain evidence="2 3">NEAU-184</strain>
    </source>
</reference>
<evidence type="ECO:0000313" key="3">
    <source>
        <dbReference type="Proteomes" id="UP000325243"/>
    </source>
</evidence>